<keyword evidence="8 12" id="KW-0067">ATP-binding</keyword>
<dbReference type="InterPro" id="IPR013210">
    <property type="entry name" value="LRR_N_plant-typ"/>
</dbReference>
<evidence type="ECO:0000313" key="16">
    <source>
        <dbReference type="EMBL" id="RZC02320.1"/>
    </source>
</evidence>
<dbReference type="PANTHER" id="PTHR48010">
    <property type="entry name" value="OS05G0588300 PROTEIN"/>
    <property type="match status" value="1"/>
</dbReference>
<evidence type="ECO:0000256" key="13">
    <source>
        <dbReference type="SAM" id="MobiDB-lite"/>
    </source>
</evidence>
<evidence type="ECO:0000256" key="10">
    <source>
        <dbReference type="ARBA" id="ARBA00023136"/>
    </source>
</evidence>
<dbReference type="Proteomes" id="UP000289340">
    <property type="component" value="Chromosome 7"/>
</dbReference>
<dbReference type="SUPFAM" id="SSF52058">
    <property type="entry name" value="L domain-like"/>
    <property type="match status" value="1"/>
</dbReference>
<protein>
    <submittedName>
        <fullName evidence="16">Putative inactive receptor kinase</fullName>
    </submittedName>
</protein>
<accession>A0A445JV39</accession>
<dbReference type="InterPro" id="IPR050994">
    <property type="entry name" value="At_inactive_RLKs"/>
</dbReference>
<dbReference type="Gene3D" id="3.30.200.20">
    <property type="entry name" value="Phosphorylase Kinase, domain 1"/>
    <property type="match status" value="1"/>
</dbReference>
<evidence type="ECO:0000256" key="6">
    <source>
        <dbReference type="ARBA" id="ARBA00022737"/>
    </source>
</evidence>
<dbReference type="GO" id="GO:0005524">
    <property type="term" value="F:ATP binding"/>
    <property type="evidence" value="ECO:0007669"/>
    <property type="project" value="UniProtKB-UniRule"/>
</dbReference>
<feature type="transmembrane region" description="Helical" evidence="14">
    <location>
        <begin position="272"/>
        <end position="294"/>
    </location>
</feature>
<keyword evidence="2" id="KW-0597">Phosphoprotein</keyword>
<dbReference type="AlphaFoldDB" id="A0A445JV39"/>
<dbReference type="Pfam" id="PF00069">
    <property type="entry name" value="Pkinase"/>
    <property type="match status" value="1"/>
</dbReference>
<keyword evidence="16" id="KW-0808">Transferase</keyword>
<keyword evidence="17" id="KW-1185">Reference proteome</keyword>
<evidence type="ECO:0000313" key="17">
    <source>
        <dbReference type="Proteomes" id="UP000289340"/>
    </source>
</evidence>
<evidence type="ECO:0000256" key="2">
    <source>
        <dbReference type="ARBA" id="ARBA00022553"/>
    </source>
</evidence>
<keyword evidence="11 16" id="KW-0675">Receptor</keyword>
<dbReference type="PANTHER" id="PTHR48010:SF2">
    <property type="entry name" value="LRR RECEPTOR-LIKE KINASE FAMILY PROTEIN"/>
    <property type="match status" value="1"/>
</dbReference>
<dbReference type="EMBL" id="QZWG01000007">
    <property type="protein sequence ID" value="RZC02320.1"/>
    <property type="molecule type" value="Genomic_DNA"/>
</dbReference>
<dbReference type="InterPro" id="IPR011009">
    <property type="entry name" value="Kinase-like_dom_sf"/>
</dbReference>
<reference evidence="16 17" key="1">
    <citation type="submission" date="2018-09" db="EMBL/GenBank/DDBJ databases">
        <title>A high-quality reference genome of wild soybean provides a powerful tool to mine soybean genomes.</title>
        <authorList>
            <person name="Xie M."/>
            <person name="Chung C.Y.L."/>
            <person name="Li M.-W."/>
            <person name="Wong F.-L."/>
            <person name="Chan T.-F."/>
            <person name="Lam H.-M."/>
        </authorList>
    </citation>
    <scope>NUCLEOTIDE SEQUENCE [LARGE SCALE GENOMIC DNA]</scope>
    <source>
        <strain evidence="17">cv. W05</strain>
        <tissue evidence="16">Hypocotyl of etiolated seedlings</tissue>
    </source>
</reference>
<name>A0A445JV39_GLYSO</name>
<dbReference type="Pfam" id="PF08263">
    <property type="entry name" value="LRRNT_2"/>
    <property type="match status" value="1"/>
</dbReference>
<evidence type="ECO:0000256" key="8">
    <source>
        <dbReference type="ARBA" id="ARBA00022840"/>
    </source>
</evidence>
<evidence type="ECO:0000256" key="11">
    <source>
        <dbReference type="ARBA" id="ARBA00023170"/>
    </source>
</evidence>
<feature type="transmembrane region" description="Helical" evidence="14">
    <location>
        <begin position="6"/>
        <end position="25"/>
    </location>
</feature>
<organism evidence="16 17">
    <name type="scientific">Glycine soja</name>
    <name type="common">Wild soybean</name>
    <dbReference type="NCBI Taxonomy" id="3848"/>
    <lineage>
        <taxon>Eukaryota</taxon>
        <taxon>Viridiplantae</taxon>
        <taxon>Streptophyta</taxon>
        <taxon>Embryophyta</taxon>
        <taxon>Tracheophyta</taxon>
        <taxon>Spermatophyta</taxon>
        <taxon>Magnoliopsida</taxon>
        <taxon>eudicotyledons</taxon>
        <taxon>Gunneridae</taxon>
        <taxon>Pentapetalae</taxon>
        <taxon>rosids</taxon>
        <taxon>fabids</taxon>
        <taxon>Fabales</taxon>
        <taxon>Fabaceae</taxon>
        <taxon>Papilionoideae</taxon>
        <taxon>50 kb inversion clade</taxon>
        <taxon>NPAAA clade</taxon>
        <taxon>indigoferoid/millettioid clade</taxon>
        <taxon>Phaseoleae</taxon>
        <taxon>Glycine</taxon>
        <taxon>Glycine subgen. Soja</taxon>
    </lineage>
</organism>
<evidence type="ECO:0000256" key="7">
    <source>
        <dbReference type="ARBA" id="ARBA00022741"/>
    </source>
</evidence>
<evidence type="ECO:0000256" key="1">
    <source>
        <dbReference type="ARBA" id="ARBA00004370"/>
    </source>
</evidence>
<sequence>MQQHSQTLFATFTIIFFAFFFPSTFSDISSERAALLALRSAVRGRTLLWNATAPSPCAWPGVQCDVANASVVELHLPAVALSGELPAGVFPALKNLHTLSLRVNSLSGTLPADLSACTALRNLFLQQNHFSGEVPAFLSGMTGLVRLNLASNNFSGPIPARFGNLTRLRTLFLENNRFNGSLPSFEELNELAQFNVSYNMLNGTVPKKLQTFDEDSFLGNTLCGKPLAICPWDDGGGESGVNGSSNSSGVGGGEGSVIGGEKKKKGKLSGGAIAGIVVGSVVILLLVVFALILLCRSGDKTRSVDNVNNIVGLKEEQQLHGEVGIERGNVENGGGGGGGNSVVAAATAVAAVSGSRGGGGGGGGRGDKKLVFYGNKVKVFDLEDLLRASAEVLGKGTFGTTYKAVMEDGPVVAVKRLKDVTVSEKEFKEKIDVVGVMDHENLVPLRAYYYSRDEKLLVHDYMPMGSLSAILHGNKGAGRTPLNWEMRSSIALGAARGIEYLHSQGPSVSHGNIKSSNILLTKSYDARVSDFGLTHLVGSSSTPNRVAGYRAPEVTDPRKVSQKADVYSFGVLLLELLTGKAPTHALLNEEGVDLPRWVQSVVREEWSSEVFDIELLRYQNSEEEMVQLLQLAVDCVVPYPDNRPSMSQVRQRIEELRRPSMKEGTQDQIQQPDLINDIDDVSSR</sequence>
<evidence type="ECO:0000259" key="15">
    <source>
        <dbReference type="PROSITE" id="PS50011"/>
    </source>
</evidence>
<dbReference type="Gene3D" id="1.10.510.10">
    <property type="entry name" value="Transferase(Phosphotransferase) domain 1"/>
    <property type="match status" value="1"/>
</dbReference>
<feature type="compositionally biased region" description="Basic and acidic residues" evidence="13">
    <location>
        <begin position="656"/>
        <end position="665"/>
    </location>
</feature>
<comment type="caution">
    <text evidence="16">The sequence shown here is derived from an EMBL/GenBank/DDBJ whole genome shotgun (WGS) entry which is preliminary data.</text>
</comment>
<dbReference type="Pfam" id="PF00560">
    <property type="entry name" value="LRR_1"/>
    <property type="match status" value="1"/>
</dbReference>
<evidence type="ECO:0000256" key="12">
    <source>
        <dbReference type="PROSITE-ProRule" id="PRU10141"/>
    </source>
</evidence>
<comment type="subcellular location">
    <subcellularLocation>
        <location evidence="1">Membrane</location>
    </subcellularLocation>
</comment>
<keyword evidence="9 14" id="KW-1133">Transmembrane helix</keyword>
<evidence type="ECO:0000256" key="14">
    <source>
        <dbReference type="SAM" id="Phobius"/>
    </source>
</evidence>
<keyword evidence="4 14" id="KW-0812">Transmembrane</keyword>
<dbReference type="Gene3D" id="3.80.10.10">
    <property type="entry name" value="Ribonuclease Inhibitor"/>
    <property type="match status" value="2"/>
</dbReference>
<feature type="domain" description="Protein kinase" evidence="15">
    <location>
        <begin position="387"/>
        <end position="661"/>
    </location>
</feature>
<dbReference type="GO" id="GO:0004672">
    <property type="term" value="F:protein kinase activity"/>
    <property type="evidence" value="ECO:0007669"/>
    <property type="project" value="InterPro"/>
</dbReference>
<gene>
    <name evidence="16" type="ORF">D0Y65_017449</name>
</gene>
<dbReference type="InterPro" id="IPR001611">
    <property type="entry name" value="Leu-rich_rpt"/>
</dbReference>
<evidence type="ECO:0000256" key="5">
    <source>
        <dbReference type="ARBA" id="ARBA00022729"/>
    </source>
</evidence>
<dbReference type="FunFam" id="3.80.10.10:FF:000234">
    <property type="entry name" value="Probable inactive receptor kinase RLK902"/>
    <property type="match status" value="1"/>
</dbReference>
<evidence type="ECO:0000256" key="9">
    <source>
        <dbReference type="ARBA" id="ARBA00022989"/>
    </source>
</evidence>
<keyword evidence="5" id="KW-0732">Signal</keyword>
<dbReference type="InterPro" id="IPR017441">
    <property type="entry name" value="Protein_kinase_ATP_BS"/>
</dbReference>
<dbReference type="CDD" id="cd14066">
    <property type="entry name" value="STKc_IRAK"/>
    <property type="match status" value="1"/>
</dbReference>
<dbReference type="SMR" id="A0A445JV39"/>
<evidence type="ECO:0000256" key="4">
    <source>
        <dbReference type="ARBA" id="ARBA00022692"/>
    </source>
</evidence>
<keyword evidence="6" id="KW-0677">Repeat</keyword>
<dbReference type="SUPFAM" id="SSF56112">
    <property type="entry name" value="Protein kinase-like (PK-like)"/>
    <property type="match status" value="1"/>
</dbReference>
<keyword evidence="3" id="KW-0433">Leucine-rich repeat</keyword>
<dbReference type="FunFam" id="3.30.200.20:FF:000307">
    <property type="entry name" value="pollen receptor-like kinase 1"/>
    <property type="match status" value="1"/>
</dbReference>
<keyword evidence="16" id="KW-0418">Kinase</keyword>
<dbReference type="PROSITE" id="PS50011">
    <property type="entry name" value="PROTEIN_KINASE_DOM"/>
    <property type="match status" value="1"/>
</dbReference>
<evidence type="ECO:0000256" key="3">
    <source>
        <dbReference type="ARBA" id="ARBA00022614"/>
    </source>
</evidence>
<feature type="region of interest" description="Disordered" evidence="13">
    <location>
        <begin position="656"/>
        <end position="684"/>
    </location>
</feature>
<keyword evidence="10 14" id="KW-0472">Membrane</keyword>
<dbReference type="InterPro" id="IPR000719">
    <property type="entry name" value="Prot_kinase_dom"/>
</dbReference>
<dbReference type="FunFam" id="1.10.510.10:FF:000585">
    <property type="entry name" value="Probable inactive receptor kinase At1g48480"/>
    <property type="match status" value="1"/>
</dbReference>
<feature type="binding site" evidence="12">
    <location>
        <position position="415"/>
    </location>
    <ligand>
        <name>ATP</name>
        <dbReference type="ChEBI" id="CHEBI:30616"/>
    </ligand>
</feature>
<keyword evidence="7 12" id="KW-0547">Nucleotide-binding</keyword>
<dbReference type="GO" id="GO:0016020">
    <property type="term" value="C:membrane"/>
    <property type="evidence" value="ECO:0007669"/>
    <property type="project" value="UniProtKB-SubCell"/>
</dbReference>
<proteinExistence type="predicted"/>
<dbReference type="InterPro" id="IPR032675">
    <property type="entry name" value="LRR_dom_sf"/>
</dbReference>
<dbReference type="Gramene" id="XM_028384162.1">
    <property type="protein sequence ID" value="XP_028239963.1"/>
    <property type="gene ID" value="LOC114418690"/>
</dbReference>
<dbReference type="PROSITE" id="PS00107">
    <property type="entry name" value="PROTEIN_KINASE_ATP"/>
    <property type="match status" value="1"/>
</dbReference>